<keyword evidence="1" id="KW-0547">Nucleotide-binding</keyword>
<dbReference type="EMBL" id="MW084976">
    <property type="protein sequence ID" value="QOV08412.1"/>
    <property type="molecule type" value="Genomic_DNA"/>
</dbReference>
<keyword evidence="1" id="KW-0067">ATP-binding</keyword>
<keyword evidence="1" id="KW-0378">Hydrolase</keyword>
<protein>
    <submittedName>
        <fullName evidence="1">Putative holliday junction DNA helicase RuvA</fullName>
    </submittedName>
</protein>
<gene>
    <name evidence="1" type="ORF">Kirov_213</name>
</gene>
<accession>A0A7U3NKK1</accession>
<evidence type="ECO:0000313" key="2">
    <source>
        <dbReference type="Proteomes" id="UP000594029"/>
    </source>
</evidence>
<organism evidence="1 2">
    <name type="scientific">Bacillus phage Kirov</name>
    <dbReference type="NCBI Taxonomy" id="2783539"/>
    <lineage>
        <taxon>Viruses</taxon>
        <taxon>Duplodnaviria</taxon>
        <taxon>Heunggongvirae</taxon>
        <taxon>Uroviricota</taxon>
        <taxon>Caudoviricetes</taxon>
        <taxon>Andregratiavirinae</taxon>
        <taxon>Kirovvirus</taxon>
        <taxon>Kirovvirus kirov</taxon>
    </lineage>
</organism>
<dbReference type="GO" id="GO:0004386">
    <property type="term" value="F:helicase activity"/>
    <property type="evidence" value="ECO:0007669"/>
    <property type="project" value="UniProtKB-KW"/>
</dbReference>
<dbReference type="Proteomes" id="UP000594029">
    <property type="component" value="Segment"/>
</dbReference>
<proteinExistence type="predicted"/>
<reference evidence="1 2" key="1">
    <citation type="submission" date="2020-10" db="EMBL/GenBank/DDBJ databases">
        <authorList>
            <person name="Kazantseva O.A."/>
            <person name="Piligrimova E.G."/>
            <person name="Shadrin A.M."/>
        </authorList>
    </citation>
    <scope>NUCLEOTIDE SEQUENCE [LARGE SCALE GENOMIC DNA]</scope>
</reference>
<sequence>MTYRETMEAFQEALALGYTPREALRDLEDCVEANTMALEELRMIVKYGV</sequence>
<keyword evidence="2" id="KW-1185">Reference proteome</keyword>
<evidence type="ECO:0000313" key="1">
    <source>
        <dbReference type="EMBL" id="QOV08412.1"/>
    </source>
</evidence>
<keyword evidence="1" id="KW-0347">Helicase</keyword>
<name>A0A7U3NKK1_9CAUD</name>